<comment type="caution">
    <text evidence="11">The sequence shown here is derived from an EMBL/GenBank/DDBJ whole genome shotgun (WGS) entry which is preliminary data.</text>
</comment>
<evidence type="ECO:0000256" key="3">
    <source>
        <dbReference type="ARBA" id="ARBA00022606"/>
    </source>
</evidence>
<keyword evidence="4 10" id="KW-0812">Transmembrane</keyword>
<protein>
    <recommendedName>
        <fullName evidence="10">Odorant receptor</fullName>
    </recommendedName>
</protein>
<feature type="transmembrane region" description="Helical" evidence="10">
    <location>
        <begin position="318"/>
        <end position="341"/>
    </location>
</feature>
<keyword evidence="7 10" id="KW-0472">Membrane</keyword>
<evidence type="ECO:0000313" key="11">
    <source>
        <dbReference type="EMBL" id="KAG5681812.1"/>
    </source>
</evidence>
<feature type="transmembrane region" description="Helical" evidence="10">
    <location>
        <begin position="132"/>
        <end position="153"/>
    </location>
</feature>
<sequence length="412" mass="48346">MLNKPSVEIKNQFESKLWIGRVFGVATFDGKEINARLIFTVLMGTLEQVMHIKAIKENWSNIAYICNLMAIYCLVIQLLSRLGSKFIKSDERVLPSLLNTVIKFYEREEKNHEYQTLLNKNIKFLENLLNGYLLFFFIIYCIPNPTAWVVSWYTGEYILFTPLCLPFLDSKTLFGYIVNSTLLVFYTFLVYFCFMTADILFMFFVYQCVPMLDIYCLKLKKFGDDLVKVKNNKTIFKEICETSTSILEPIKMKKKKVKSETKEIEDQLIDFIQEFNVYNNYIKHATEFMKFTIFFALSMNSVAIAMSIIIVLKYFKAIGGAVMLFLFFQVLMPCVQGFLIAHQKEKLLNELYGFPIYELSKHKQKMFLQFIHLCQNSNELKILIIGDVNMEIFTDVMNGAYSYLMFLLNFFK</sequence>
<dbReference type="Pfam" id="PF02949">
    <property type="entry name" value="7tm_6"/>
    <property type="match status" value="1"/>
</dbReference>
<reference evidence="11" key="1">
    <citation type="submission" date="2021-03" db="EMBL/GenBank/DDBJ databases">
        <title>Chromosome level genome of the anhydrobiotic midge Polypedilum vanderplanki.</title>
        <authorList>
            <person name="Yoshida Y."/>
            <person name="Kikawada T."/>
            <person name="Gusev O."/>
        </authorList>
    </citation>
    <scope>NUCLEOTIDE SEQUENCE</scope>
    <source>
        <strain evidence="11">NIAS01</strain>
        <tissue evidence="11">Whole body or cell culture</tissue>
    </source>
</reference>
<dbReference type="GO" id="GO:0005886">
    <property type="term" value="C:plasma membrane"/>
    <property type="evidence" value="ECO:0007669"/>
    <property type="project" value="UniProtKB-SubCell"/>
</dbReference>
<name>A0A9J6CIF8_POLVA</name>
<dbReference type="PANTHER" id="PTHR21137">
    <property type="entry name" value="ODORANT RECEPTOR"/>
    <property type="match status" value="1"/>
</dbReference>
<feature type="transmembrane region" description="Helical" evidence="10">
    <location>
        <begin position="291"/>
        <end position="312"/>
    </location>
</feature>
<keyword evidence="2" id="KW-1003">Cell membrane</keyword>
<evidence type="ECO:0000256" key="1">
    <source>
        <dbReference type="ARBA" id="ARBA00004651"/>
    </source>
</evidence>
<dbReference type="InterPro" id="IPR004117">
    <property type="entry name" value="7tm6_olfct_rcpt"/>
</dbReference>
<dbReference type="PANTHER" id="PTHR21137:SF35">
    <property type="entry name" value="ODORANT RECEPTOR 19A-RELATED"/>
    <property type="match status" value="1"/>
</dbReference>
<keyword evidence="6 10" id="KW-1133">Transmembrane helix</keyword>
<keyword evidence="9 10" id="KW-0807">Transducer</keyword>
<dbReference type="AlphaFoldDB" id="A0A9J6CIF8"/>
<dbReference type="OrthoDB" id="6617147at2759"/>
<keyword evidence="12" id="KW-1185">Reference proteome</keyword>
<dbReference type="EMBL" id="JADBJN010000001">
    <property type="protein sequence ID" value="KAG5681812.1"/>
    <property type="molecule type" value="Genomic_DNA"/>
</dbReference>
<evidence type="ECO:0000256" key="7">
    <source>
        <dbReference type="ARBA" id="ARBA00023136"/>
    </source>
</evidence>
<keyword evidence="8 10" id="KW-0675">Receptor</keyword>
<comment type="caution">
    <text evidence="10">Lacks conserved residue(s) required for the propagation of feature annotation.</text>
</comment>
<evidence type="ECO:0000256" key="9">
    <source>
        <dbReference type="ARBA" id="ARBA00023224"/>
    </source>
</evidence>
<gene>
    <name evidence="11" type="ORF">PVAND_011220</name>
</gene>
<accession>A0A9J6CIF8</accession>
<keyword evidence="3 10" id="KW-0716">Sensory transduction</keyword>
<dbReference type="GO" id="GO:0007165">
    <property type="term" value="P:signal transduction"/>
    <property type="evidence" value="ECO:0007669"/>
    <property type="project" value="UniProtKB-KW"/>
</dbReference>
<organism evidence="11 12">
    <name type="scientific">Polypedilum vanderplanki</name>
    <name type="common">Sleeping chironomid midge</name>
    <dbReference type="NCBI Taxonomy" id="319348"/>
    <lineage>
        <taxon>Eukaryota</taxon>
        <taxon>Metazoa</taxon>
        <taxon>Ecdysozoa</taxon>
        <taxon>Arthropoda</taxon>
        <taxon>Hexapoda</taxon>
        <taxon>Insecta</taxon>
        <taxon>Pterygota</taxon>
        <taxon>Neoptera</taxon>
        <taxon>Endopterygota</taxon>
        <taxon>Diptera</taxon>
        <taxon>Nematocera</taxon>
        <taxon>Chironomoidea</taxon>
        <taxon>Chironomidae</taxon>
        <taxon>Chironominae</taxon>
        <taxon>Polypedilum</taxon>
        <taxon>Polypedilum</taxon>
    </lineage>
</organism>
<feature type="transmembrane region" description="Helical" evidence="10">
    <location>
        <begin position="173"/>
        <end position="194"/>
    </location>
</feature>
<dbReference type="GO" id="GO:0005549">
    <property type="term" value="F:odorant binding"/>
    <property type="evidence" value="ECO:0007669"/>
    <property type="project" value="InterPro"/>
</dbReference>
<comment type="subcellular location">
    <subcellularLocation>
        <location evidence="1 10">Cell membrane</location>
        <topology evidence="1 10">Multi-pass membrane protein</topology>
    </subcellularLocation>
</comment>
<evidence type="ECO:0000256" key="10">
    <source>
        <dbReference type="RuleBase" id="RU351113"/>
    </source>
</evidence>
<proteinExistence type="inferred from homology"/>
<evidence type="ECO:0000256" key="2">
    <source>
        <dbReference type="ARBA" id="ARBA00022475"/>
    </source>
</evidence>
<evidence type="ECO:0000313" key="12">
    <source>
        <dbReference type="Proteomes" id="UP001107558"/>
    </source>
</evidence>
<evidence type="ECO:0000256" key="6">
    <source>
        <dbReference type="ARBA" id="ARBA00022989"/>
    </source>
</evidence>
<keyword evidence="5 10" id="KW-0552">Olfaction</keyword>
<evidence type="ECO:0000256" key="4">
    <source>
        <dbReference type="ARBA" id="ARBA00022692"/>
    </source>
</evidence>
<comment type="similarity">
    <text evidence="10">Belongs to the insect chemoreceptor superfamily. Heteromeric odorant receptor channel (TC 1.A.69) family.</text>
</comment>
<dbReference type="Proteomes" id="UP001107558">
    <property type="component" value="Chromosome 1"/>
</dbReference>
<evidence type="ECO:0000256" key="5">
    <source>
        <dbReference type="ARBA" id="ARBA00022725"/>
    </source>
</evidence>
<evidence type="ECO:0000256" key="8">
    <source>
        <dbReference type="ARBA" id="ARBA00023170"/>
    </source>
</evidence>
<dbReference type="GO" id="GO:0004984">
    <property type="term" value="F:olfactory receptor activity"/>
    <property type="evidence" value="ECO:0007669"/>
    <property type="project" value="InterPro"/>
</dbReference>